<gene>
    <name evidence="2" type="ORF">EV675_0857</name>
</gene>
<organism evidence="2 3">
    <name type="scientific">Pigmentiphaga kullae</name>
    <dbReference type="NCBI Taxonomy" id="151784"/>
    <lineage>
        <taxon>Bacteria</taxon>
        <taxon>Pseudomonadati</taxon>
        <taxon>Pseudomonadota</taxon>
        <taxon>Betaproteobacteria</taxon>
        <taxon>Burkholderiales</taxon>
        <taxon>Alcaligenaceae</taxon>
        <taxon>Pigmentiphaga</taxon>
    </lineage>
</organism>
<dbReference type="Pfam" id="PF13924">
    <property type="entry name" value="Lipocalin_5"/>
    <property type="match status" value="1"/>
</dbReference>
<evidence type="ECO:0000259" key="1">
    <source>
        <dbReference type="Pfam" id="PF13924"/>
    </source>
</evidence>
<proteinExistence type="predicted"/>
<accession>A0A4Q7NIX7</accession>
<keyword evidence="3" id="KW-1185">Reference proteome</keyword>
<reference evidence="2 3" key="1">
    <citation type="submission" date="2019-02" db="EMBL/GenBank/DDBJ databases">
        <title>Genomic Encyclopedia of Type Strains, Phase IV (KMG-IV): sequencing the most valuable type-strain genomes for metagenomic binning, comparative biology and taxonomic classification.</title>
        <authorList>
            <person name="Goeker M."/>
        </authorList>
    </citation>
    <scope>NUCLEOTIDE SEQUENCE [LARGE SCALE GENOMIC DNA]</scope>
    <source>
        <strain evidence="2 3">K24</strain>
    </source>
</reference>
<dbReference type="OrthoDB" id="118834at2"/>
<feature type="domain" description="Lipocalin-like" evidence="1">
    <location>
        <begin position="8"/>
        <end position="140"/>
    </location>
</feature>
<comment type="caution">
    <text evidence="2">The sequence shown here is derived from an EMBL/GenBank/DDBJ whole genome shotgun (WGS) entry which is preliminary data.</text>
</comment>
<dbReference type="RefSeq" id="WP_130356160.1">
    <property type="nucleotide sequence ID" value="NZ_SGXC01000001.1"/>
</dbReference>
<dbReference type="AlphaFoldDB" id="A0A4Q7NIX7"/>
<evidence type="ECO:0000313" key="3">
    <source>
        <dbReference type="Proteomes" id="UP000292445"/>
    </source>
</evidence>
<dbReference type="EMBL" id="SGXC01000001">
    <property type="protein sequence ID" value="RZS84836.1"/>
    <property type="molecule type" value="Genomic_DNA"/>
</dbReference>
<dbReference type="InterPro" id="IPR024311">
    <property type="entry name" value="Lipocalin-like"/>
</dbReference>
<sequence length="146" mass="16602">MRKQDLLGRWALRQWTQAYDDGRVTHPMGQAPRGFIQYDDDRMFCMIERADRQAFATGGQWNASAEEKARAYESFMSYAGTYELAGDEVRQHVDMSLFPNWEGGVQRRKAAIVDGLLHLSARLEDGTPEARTASLVWERAGRAITS</sequence>
<name>A0A4Q7NIX7_9BURK</name>
<evidence type="ECO:0000313" key="2">
    <source>
        <dbReference type="EMBL" id="RZS84836.1"/>
    </source>
</evidence>
<dbReference type="Proteomes" id="UP000292445">
    <property type="component" value="Unassembled WGS sequence"/>
</dbReference>
<protein>
    <submittedName>
        <fullName evidence="2">Lipocalin-like protein</fullName>
    </submittedName>
</protein>